<dbReference type="PROSITE" id="PS50889">
    <property type="entry name" value="S4"/>
    <property type="match status" value="1"/>
</dbReference>
<name>A0A8J5QJB9_9ASCO</name>
<evidence type="ECO:0000256" key="1">
    <source>
        <dbReference type="ARBA" id="ARBA00004173"/>
    </source>
</evidence>
<sequence>MPRRSDRIHDLARGRVRMSMNKLNLFNLYKKTPLQVAGKTHYQQKYYSKQDARSYHGEHIQERRFKAMYNPSRKSFAQLDASLKGGPVKETPLSLQSFALLEKRLEIALFRAMFASSVRQARQFIMSGNVKVNGVVIKHCSYPLQSGDIFSVNPVKVLYALGKAKPGLEQALEVDQQQIQSWNQYVEQFKANPQDELAKARANPDDFHSSAVLEELKNRLSIVRNTINSRQDEVTLESIFVDILDTAKKATETVGAEGAGKVNKETFAGSTQRLSRFSVYEKLAKANHPLLDKFDTEEVTAFLANTAEKSDNEKALLRSIRDYLTDIQKAEWAKIRKDPEFGGYQASELANNLQPVEELDKDQVLENESSAKIDLPWQKGIFGRQDPTKPYFTPWKPRGFLGCFAILPHHIEISFETCHAVYLRDPIARPGHSEVITPFDESVHERAHMYYRRKVPRWETEEWCTKLSELLVIGLKNTKDEIRIVDACTGTGCIPLLLNHELSQAGFKTDIHGFDVSGKAYDLAMENLSRVHGQADGNVTFQLGDVFNARVLEQIGVTKPVDLITANPPYIPIEEYEKPLYHQGIERSVKLYEPKLALVGDWEFYYNLLEHVVLPSHAKGFVFELGYQEQADFVHKYLKDNPFWQVGSRDDSRQNIRCVIGWKKGTDYEILQKLCDFIY</sequence>
<keyword evidence="4 10" id="KW-0694">RNA-binding</keyword>
<feature type="domain" description="RNA-binding S4" evidence="11">
    <location>
        <begin position="103"/>
        <end position="163"/>
    </location>
</feature>
<evidence type="ECO:0000256" key="7">
    <source>
        <dbReference type="ARBA" id="ARBA00023274"/>
    </source>
</evidence>
<reference evidence="12 13" key="1">
    <citation type="journal article" date="2021" name="DNA Res.">
        <title>Genome analysis of Candida subhashii reveals its hybrid nature and dual mitochondrial genome conformations.</title>
        <authorList>
            <person name="Mixao V."/>
            <person name="Hegedusova E."/>
            <person name="Saus E."/>
            <person name="Pryszcz L.P."/>
            <person name="Cillingova A."/>
            <person name="Nosek J."/>
            <person name="Gabaldon T."/>
        </authorList>
    </citation>
    <scope>NUCLEOTIDE SEQUENCE [LARGE SCALE GENOMIC DNA]</scope>
    <source>
        <strain evidence="12 13">CBS 10753</strain>
    </source>
</reference>
<keyword evidence="3 10" id="KW-0699">rRNA-binding</keyword>
<gene>
    <name evidence="12" type="ORF">J8A68_000606</name>
</gene>
<dbReference type="PROSITE" id="PS00632">
    <property type="entry name" value="RIBOSOMAL_S4"/>
    <property type="match status" value="1"/>
</dbReference>
<evidence type="ECO:0000256" key="2">
    <source>
        <dbReference type="ARBA" id="ARBA00007465"/>
    </source>
</evidence>
<keyword evidence="5" id="KW-0689">Ribosomal protein</keyword>
<dbReference type="InterPro" id="IPR002942">
    <property type="entry name" value="S4_RNA-bd"/>
</dbReference>
<dbReference type="GO" id="GO:0008170">
    <property type="term" value="F:N-methyltransferase activity"/>
    <property type="evidence" value="ECO:0007669"/>
    <property type="project" value="InterPro"/>
</dbReference>
<evidence type="ECO:0000256" key="8">
    <source>
        <dbReference type="ARBA" id="ARBA00037226"/>
    </source>
</evidence>
<dbReference type="GO" id="GO:0005739">
    <property type="term" value="C:mitochondrion"/>
    <property type="evidence" value="ECO:0007669"/>
    <property type="project" value="UniProtKB-SubCell"/>
</dbReference>
<evidence type="ECO:0000256" key="5">
    <source>
        <dbReference type="ARBA" id="ARBA00022980"/>
    </source>
</evidence>
<dbReference type="Pfam" id="PF01479">
    <property type="entry name" value="S4"/>
    <property type="match status" value="1"/>
</dbReference>
<evidence type="ECO:0000256" key="6">
    <source>
        <dbReference type="ARBA" id="ARBA00023128"/>
    </source>
</evidence>
<evidence type="ECO:0000256" key="3">
    <source>
        <dbReference type="ARBA" id="ARBA00022730"/>
    </source>
</evidence>
<dbReference type="PANTHER" id="PTHR18895:SF74">
    <property type="entry name" value="MTRF1L RELEASE FACTOR GLUTAMINE METHYLTRANSFERASE"/>
    <property type="match status" value="1"/>
</dbReference>
<keyword evidence="13" id="KW-1185">Reference proteome</keyword>
<dbReference type="SMART" id="SM00363">
    <property type="entry name" value="S4"/>
    <property type="match status" value="1"/>
</dbReference>
<accession>A0A8J5QJB9</accession>
<dbReference type="InterPro" id="IPR018079">
    <property type="entry name" value="Ribosomal_uS4_CS"/>
</dbReference>
<dbReference type="CDD" id="cd00165">
    <property type="entry name" value="S4"/>
    <property type="match status" value="1"/>
</dbReference>
<proteinExistence type="inferred from homology"/>
<dbReference type="Proteomes" id="UP000694255">
    <property type="component" value="Unassembled WGS sequence"/>
</dbReference>
<dbReference type="PANTHER" id="PTHR18895">
    <property type="entry name" value="HEMK METHYLTRANSFERASE"/>
    <property type="match status" value="1"/>
</dbReference>
<dbReference type="GO" id="GO:0003677">
    <property type="term" value="F:DNA binding"/>
    <property type="evidence" value="ECO:0007669"/>
    <property type="project" value="InterPro"/>
</dbReference>
<dbReference type="CDD" id="cd02440">
    <property type="entry name" value="AdoMet_MTases"/>
    <property type="match status" value="1"/>
</dbReference>
<comment type="function">
    <text evidence="8">Component of the mitochondrial ribosome (mitoribosome), a dedicated translation machinery responsible for the synthesis of mitochondrial genome-encoded proteins, including at least some of the essential transmembrane subunits of the mitochondrial respiratory chain. The mitoribosomes are attached to the mitochondrial inner membrane and translation products are cotranslationally integrated into the membrane.</text>
</comment>
<evidence type="ECO:0000313" key="12">
    <source>
        <dbReference type="EMBL" id="KAG7665781.1"/>
    </source>
</evidence>
<dbReference type="GO" id="GO:1990904">
    <property type="term" value="C:ribonucleoprotein complex"/>
    <property type="evidence" value="ECO:0007669"/>
    <property type="project" value="UniProtKB-KW"/>
</dbReference>
<comment type="subcellular location">
    <subcellularLocation>
        <location evidence="1">Mitochondrion</location>
    </subcellularLocation>
</comment>
<evidence type="ECO:0000256" key="10">
    <source>
        <dbReference type="PROSITE-ProRule" id="PRU00182"/>
    </source>
</evidence>
<organism evidence="12 13">
    <name type="scientific">[Candida] subhashii</name>
    <dbReference type="NCBI Taxonomy" id="561895"/>
    <lineage>
        <taxon>Eukaryota</taxon>
        <taxon>Fungi</taxon>
        <taxon>Dikarya</taxon>
        <taxon>Ascomycota</taxon>
        <taxon>Saccharomycotina</taxon>
        <taxon>Pichiomycetes</taxon>
        <taxon>Debaryomycetaceae</taxon>
        <taxon>Spathaspora</taxon>
    </lineage>
</organism>
<evidence type="ECO:0000256" key="4">
    <source>
        <dbReference type="ARBA" id="ARBA00022884"/>
    </source>
</evidence>
<evidence type="ECO:0000259" key="11">
    <source>
        <dbReference type="SMART" id="SM00363"/>
    </source>
</evidence>
<comment type="similarity">
    <text evidence="2">Belongs to the universal ribosomal protein uS4 family.</text>
</comment>
<evidence type="ECO:0000256" key="9">
    <source>
        <dbReference type="ARBA" id="ARBA00071419"/>
    </source>
</evidence>
<dbReference type="Pfam" id="PF02384">
    <property type="entry name" value="N6_Mtase"/>
    <property type="match status" value="1"/>
</dbReference>
<dbReference type="InterPro" id="IPR003356">
    <property type="entry name" value="DNA_methylase_A-5"/>
</dbReference>
<dbReference type="GO" id="GO:0005840">
    <property type="term" value="C:ribosome"/>
    <property type="evidence" value="ECO:0007669"/>
    <property type="project" value="UniProtKB-KW"/>
</dbReference>
<dbReference type="FunFam" id="3.10.290.10:FF:000025">
    <property type="entry name" value="30S ribosomal subunit S4"/>
    <property type="match status" value="1"/>
</dbReference>
<keyword evidence="7" id="KW-0687">Ribonucleoprotein</keyword>
<dbReference type="AlphaFoldDB" id="A0A8J5QJB9"/>
<comment type="caution">
    <text evidence="12">The sequence shown here is derived from an EMBL/GenBank/DDBJ whole genome shotgun (WGS) entry which is preliminary data.</text>
</comment>
<dbReference type="EMBL" id="JAGSYN010000046">
    <property type="protein sequence ID" value="KAG7665781.1"/>
    <property type="molecule type" value="Genomic_DNA"/>
</dbReference>
<evidence type="ECO:0000313" key="13">
    <source>
        <dbReference type="Proteomes" id="UP000694255"/>
    </source>
</evidence>
<dbReference type="OrthoDB" id="3356781at2759"/>
<dbReference type="GeneID" id="73467407"/>
<keyword evidence="6" id="KW-0496">Mitochondrion</keyword>
<protein>
    <recommendedName>
        <fullName evidence="9">Small ribosomal subunit protein uS4m</fullName>
    </recommendedName>
</protein>
<dbReference type="GO" id="GO:0019843">
    <property type="term" value="F:rRNA binding"/>
    <property type="evidence" value="ECO:0007669"/>
    <property type="project" value="UniProtKB-KW"/>
</dbReference>
<dbReference type="InterPro" id="IPR050320">
    <property type="entry name" value="N5-glutamine_MTase"/>
</dbReference>
<dbReference type="RefSeq" id="XP_049266013.1">
    <property type="nucleotide sequence ID" value="XM_049410214.1"/>
</dbReference>